<comment type="caution">
    <text evidence="18">The sequence shown here is derived from an EMBL/GenBank/DDBJ whole genome shotgun (WGS) entry which is preliminary data.</text>
</comment>
<dbReference type="PANTHER" id="PTHR13932:SF6">
    <property type="entry name" value="OXYGEN-INDEPENDENT COPROPORPHYRINOGEN III OXIDASE"/>
    <property type="match status" value="1"/>
</dbReference>
<evidence type="ECO:0000256" key="15">
    <source>
        <dbReference type="PIRSR" id="PIRSR000167-1"/>
    </source>
</evidence>
<dbReference type="GO" id="GO:0051989">
    <property type="term" value="F:coproporphyrinogen dehydrogenase activity"/>
    <property type="evidence" value="ECO:0007669"/>
    <property type="project" value="UniProtKB-EC"/>
</dbReference>
<dbReference type="GO" id="GO:0006782">
    <property type="term" value="P:protoporphyrinogen IX biosynthetic process"/>
    <property type="evidence" value="ECO:0007669"/>
    <property type="project" value="UniProtKB-UniPathway"/>
</dbReference>
<dbReference type="CDD" id="cd01335">
    <property type="entry name" value="Radical_SAM"/>
    <property type="match status" value="1"/>
</dbReference>
<comment type="similarity">
    <text evidence="3 14">Belongs to the anaerobic coproporphyrinogen-III oxidase family.</text>
</comment>
<dbReference type="SMART" id="SM00729">
    <property type="entry name" value="Elp3"/>
    <property type="match status" value="1"/>
</dbReference>
<comment type="pathway">
    <text evidence="2 14">Porphyrin-containing compound metabolism; protoporphyrin-IX biosynthesis; protoporphyrinogen-IX from coproporphyrinogen-III (AdoMet route): step 1/1.</text>
</comment>
<dbReference type="EC" id="1.3.98.3" evidence="14"/>
<evidence type="ECO:0000313" key="18">
    <source>
        <dbReference type="EMBL" id="MUH73487.1"/>
    </source>
</evidence>
<dbReference type="AlphaFoldDB" id="A0A6N8FE88"/>
<feature type="binding site" evidence="16">
    <location>
        <position position="64"/>
    </location>
    <ligand>
        <name>[4Fe-4S] cluster</name>
        <dbReference type="ChEBI" id="CHEBI:49883"/>
        <note>4Fe-4S-S-AdoMet</note>
    </ligand>
</feature>
<keyword evidence="7 14" id="KW-0949">S-adenosyl-L-methionine</keyword>
<evidence type="ECO:0000256" key="16">
    <source>
        <dbReference type="PIRSR" id="PIRSR000167-2"/>
    </source>
</evidence>
<organism evidence="18 19">
    <name type="scientific">Psychrosphaera haliotis</name>
    <dbReference type="NCBI Taxonomy" id="555083"/>
    <lineage>
        <taxon>Bacteria</taxon>
        <taxon>Pseudomonadati</taxon>
        <taxon>Pseudomonadota</taxon>
        <taxon>Gammaproteobacteria</taxon>
        <taxon>Alteromonadales</taxon>
        <taxon>Pseudoalteromonadaceae</taxon>
        <taxon>Psychrosphaera</taxon>
    </lineage>
</organism>
<dbReference type="SFLD" id="SFLDS00029">
    <property type="entry name" value="Radical_SAM"/>
    <property type="match status" value="1"/>
</dbReference>
<evidence type="ECO:0000256" key="2">
    <source>
        <dbReference type="ARBA" id="ARBA00004785"/>
    </source>
</evidence>
<dbReference type="InterPro" id="IPR006638">
    <property type="entry name" value="Elp3/MiaA/NifB-like_rSAM"/>
</dbReference>
<feature type="domain" description="Radical SAM core" evidence="17">
    <location>
        <begin position="42"/>
        <end position="275"/>
    </location>
</feature>
<evidence type="ECO:0000256" key="9">
    <source>
        <dbReference type="ARBA" id="ARBA00023002"/>
    </source>
</evidence>
<feature type="binding site" evidence="15">
    <location>
        <position position="238"/>
    </location>
    <ligand>
        <name>S-adenosyl-L-methionine</name>
        <dbReference type="ChEBI" id="CHEBI:59789"/>
        <label>2</label>
    </ligand>
</feature>
<dbReference type="Gene3D" id="1.10.10.920">
    <property type="match status" value="1"/>
</dbReference>
<dbReference type="RefSeq" id="WP_155696794.1">
    <property type="nucleotide sequence ID" value="NZ_WOCD01000005.1"/>
</dbReference>
<evidence type="ECO:0000256" key="12">
    <source>
        <dbReference type="ARBA" id="ARBA00023244"/>
    </source>
</evidence>
<gene>
    <name evidence="18" type="primary">hemN</name>
    <name evidence="18" type="ORF">GNP35_13945</name>
</gene>
<evidence type="ECO:0000256" key="6">
    <source>
        <dbReference type="ARBA" id="ARBA00022490"/>
    </source>
</evidence>
<sequence length="458" mass="52728">MNNQLHWLQKYNVNGPRYTSYPTALEFNQKIADNFQRAAAMASENQTLSLYFHVPFCHQLCFYCGCNKIVSRHQEKSVKYVETMLQELKRRGEALKHKPINQIHFGGGTPNFLRPEQFVEIFTAIQQDFDIAENAEISVELDVRHVDEKLLTTLKACGVNRLSFGIQDTNPEVQIAINRVQSNELVGSVLRWVREIGFDSVNFDLIYGLPHQNKDVFEQTLKDVLMFDPDRISLFSYAHLPARFSSQRKIKDEWLPSAQTKLELMLFANDMLCGKGQGEGGYEAIGFDHFAKPTDNLVTAQNNNQLHRNFQGYTILEDSDLLAIGASSISHIGNVYMQNPKKISDYYDAYSIGEHLPELAGRILTHDDLIRANVIQSLMCNFKIQFKEIENQWGIEASRYFKSELQSLKTFEQDGMLETSKESLSIRREARLFVRNICMTFDTYLASQLNKRRYSQVV</sequence>
<evidence type="ECO:0000256" key="4">
    <source>
        <dbReference type="ARBA" id="ARBA00011245"/>
    </source>
</evidence>
<dbReference type="GO" id="GO:0005737">
    <property type="term" value="C:cytoplasm"/>
    <property type="evidence" value="ECO:0007669"/>
    <property type="project" value="UniProtKB-SubCell"/>
</dbReference>
<reference evidence="18 19" key="1">
    <citation type="submission" date="2019-11" db="EMBL/GenBank/DDBJ databases">
        <title>P. haliotis isolates from Z. marina roots.</title>
        <authorList>
            <person name="Cohen M."/>
            <person name="Jospin G."/>
            <person name="Eisen J.A."/>
            <person name="Coil D.A."/>
        </authorList>
    </citation>
    <scope>NUCLEOTIDE SEQUENCE [LARGE SCALE GENOMIC DNA]</scope>
    <source>
        <strain evidence="18 19">UCD-MCMsp1aY</strain>
    </source>
</reference>
<evidence type="ECO:0000259" key="17">
    <source>
        <dbReference type="PROSITE" id="PS51918"/>
    </source>
</evidence>
<feature type="binding site" evidence="15">
    <location>
        <position position="51"/>
    </location>
    <ligand>
        <name>S-adenosyl-L-methionine</name>
        <dbReference type="ChEBI" id="CHEBI:59789"/>
        <label>1</label>
    </ligand>
</feature>
<dbReference type="UniPathway" id="UPA00251">
    <property type="reaction ID" value="UER00323"/>
</dbReference>
<dbReference type="EMBL" id="WOCD01000005">
    <property type="protein sequence ID" value="MUH73487.1"/>
    <property type="molecule type" value="Genomic_DNA"/>
</dbReference>
<feature type="binding site" evidence="15">
    <location>
        <position position="329"/>
    </location>
    <ligand>
        <name>S-adenosyl-L-methionine</name>
        <dbReference type="ChEBI" id="CHEBI:59789"/>
        <label>1</label>
    </ligand>
</feature>
<feature type="binding site" evidence="15">
    <location>
        <position position="204"/>
    </location>
    <ligand>
        <name>S-adenosyl-L-methionine</name>
        <dbReference type="ChEBI" id="CHEBI:59789"/>
        <label>2</label>
    </ligand>
</feature>
<keyword evidence="8 14" id="KW-0479">Metal-binding</keyword>
<dbReference type="InterPro" id="IPR058240">
    <property type="entry name" value="rSAM_sf"/>
</dbReference>
<keyword evidence="9 14" id="KW-0560">Oxidoreductase</keyword>
<dbReference type="SFLD" id="SFLDG01065">
    <property type="entry name" value="anaerobic_coproporphyrinogen-I"/>
    <property type="match status" value="1"/>
</dbReference>
<accession>A0A6N8FE88</accession>
<dbReference type="InterPro" id="IPR013785">
    <property type="entry name" value="Aldolase_TIM"/>
</dbReference>
<evidence type="ECO:0000256" key="3">
    <source>
        <dbReference type="ARBA" id="ARBA00005493"/>
    </source>
</evidence>
<keyword evidence="19" id="KW-1185">Reference proteome</keyword>
<keyword evidence="6 14" id="KW-0963">Cytoplasm</keyword>
<evidence type="ECO:0000256" key="8">
    <source>
        <dbReference type="ARBA" id="ARBA00022723"/>
    </source>
</evidence>
<evidence type="ECO:0000256" key="13">
    <source>
        <dbReference type="ARBA" id="ARBA00048321"/>
    </source>
</evidence>
<dbReference type="PANTHER" id="PTHR13932">
    <property type="entry name" value="COPROPORPHYRINIGEN III OXIDASE"/>
    <property type="match status" value="1"/>
</dbReference>
<proteinExistence type="inferred from homology"/>
<evidence type="ECO:0000256" key="5">
    <source>
        <dbReference type="ARBA" id="ARBA00022485"/>
    </source>
</evidence>
<feature type="binding site" evidence="15">
    <location>
        <position position="140"/>
    </location>
    <ligand>
        <name>S-adenosyl-L-methionine</name>
        <dbReference type="ChEBI" id="CHEBI:59789"/>
        <label>1</label>
    </ligand>
</feature>
<protein>
    <recommendedName>
        <fullName evidence="14">Coproporphyrinogen-III oxidase</fullName>
        <ecNumber evidence="14">1.3.98.3</ecNumber>
    </recommendedName>
</protein>
<feature type="binding site" evidence="16">
    <location>
        <position position="61"/>
    </location>
    <ligand>
        <name>[4Fe-4S] cluster</name>
        <dbReference type="ChEBI" id="CHEBI:49883"/>
        <note>4Fe-4S-S-AdoMet</note>
    </ligand>
</feature>
<comment type="cofactor">
    <cofactor evidence="14 16">
        <name>[4Fe-4S] cluster</name>
        <dbReference type="ChEBI" id="CHEBI:49883"/>
    </cofactor>
    <text evidence="14 16">Binds 1 [4Fe-4S] cluster. The cluster is coordinated with 3 cysteines and an exchangeable S-adenosyl-L-methionine.</text>
</comment>
<dbReference type="InterPro" id="IPR010723">
    <property type="entry name" value="HemN_C"/>
</dbReference>
<dbReference type="Gene3D" id="3.20.20.70">
    <property type="entry name" value="Aldolase class I"/>
    <property type="match status" value="1"/>
</dbReference>
<comment type="subcellular location">
    <subcellularLocation>
        <location evidence="1 14">Cytoplasm</location>
    </subcellularLocation>
</comment>
<dbReference type="PROSITE" id="PS51918">
    <property type="entry name" value="RADICAL_SAM"/>
    <property type="match status" value="1"/>
</dbReference>
<dbReference type="Proteomes" id="UP000439994">
    <property type="component" value="Unassembled WGS sequence"/>
</dbReference>
<comment type="catalytic activity">
    <reaction evidence="13 14">
        <text>coproporphyrinogen III + 2 S-adenosyl-L-methionine = protoporphyrinogen IX + 2 5'-deoxyadenosine + 2 L-methionine + 2 CO2</text>
        <dbReference type="Rhea" id="RHEA:15425"/>
        <dbReference type="ChEBI" id="CHEBI:16526"/>
        <dbReference type="ChEBI" id="CHEBI:17319"/>
        <dbReference type="ChEBI" id="CHEBI:57307"/>
        <dbReference type="ChEBI" id="CHEBI:57309"/>
        <dbReference type="ChEBI" id="CHEBI:57844"/>
        <dbReference type="ChEBI" id="CHEBI:59789"/>
        <dbReference type="EC" id="1.3.98.3"/>
    </reaction>
</comment>
<dbReference type="InterPro" id="IPR034505">
    <property type="entry name" value="Coproporphyrinogen-III_oxidase"/>
</dbReference>
<evidence type="ECO:0000256" key="14">
    <source>
        <dbReference type="PIRNR" id="PIRNR000167"/>
    </source>
</evidence>
<evidence type="ECO:0000256" key="11">
    <source>
        <dbReference type="ARBA" id="ARBA00023014"/>
    </source>
</evidence>
<dbReference type="PIRSF" id="PIRSF000167">
    <property type="entry name" value="HemN"/>
    <property type="match status" value="1"/>
</dbReference>
<keyword evidence="10 14" id="KW-0408">Iron</keyword>
<dbReference type="Pfam" id="PF04055">
    <property type="entry name" value="Radical_SAM"/>
    <property type="match status" value="1"/>
</dbReference>
<dbReference type="Pfam" id="PF06969">
    <property type="entry name" value="HemN_C"/>
    <property type="match status" value="1"/>
</dbReference>
<dbReference type="InterPro" id="IPR004558">
    <property type="entry name" value="Coprogen_oxidase_HemN"/>
</dbReference>
<dbReference type="OrthoDB" id="9808022at2"/>
<dbReference type="InterPro" id="IPR007197">
    <property type="entry name" value="rSAM"/>
</dbReference>
<dbReference type="GO" id="GO:0046872">
    <property type="term" value="F:metal ion binding"/>
    <property type="evidence" value="ECO:0007669"/>
    <property type="project" value="UniProtKB-KW"/>
</dbReference>
<dbReference type="NCBIfam" id="TIGR00538">
    <property type="entry name" value="hemN"/>
    <property type="match status" value="1"/>
</dbReference>
<keyword evidence="12 14" id="KW-0627">Porphyrin biosynthesis</keyword>
<evidence type="ECO:0000256" key="10">
    <source>
        <dbReference type="ARBA" id="ARBA00023004"/>
    </source>
</evidence>
<dbReference type="SUPFAM" id="SSF102114">
    <property type="entry name" value="Radical SAM enzymes"/>
    <property type="match status" value="1"/>
</dbReference>
<keyword evidence="5 14" id="KW-0004">4Fe-4S</keyword>
<feature type="binding site" evidence="15">
    <location>
        <position position="179"/>
    </location>
    <ligand>
        <name>S-adenosyl-L-methionine</name>
        <dbReference type="ChEBI" id="CHEBI:59789"/>
        <label>2</label>
    </ligand>
</feature>
<evidence type="ECO:0000256" key="7">
    <source>
        <dbReference type="ARBA" id="ARBA00022691"/>
    </source>
</evidence>
<feature type="binding site" evidence="15">
    <location>
        <begin position="108"/>
        <end position="109"/>
    </location>
    <ligand>
        <name>S-adenosyl-L-methionine</name>
        <dbReference type="ChEBI" id="CHEBI:59789"/>
        <label>2</label>
    </ligand>
</feature>
<keyword evidence="11 14" id="KW-0411">Iron-sulfur</keyword>
<dbReference type="SFLD" id="SFLDG01082">
    <property type="entry name" value="B12-binding_domain_containing"/>
    <property type="match status" value="1"/>
</dbReference>
<evidence type="ECO:0000256" key="1">
    <source>
        <dbReference type="ARBA" id="ARBA00004496"/>
    </source>
</evidence>
<dbReference type="FunFam" id="1.10.10.920:FF:000001">
    <property type="entry name" value="Coproporphyrinogen-III oxidase"/>
    <property type="match status" value="1"/>
</dbReference>
<dbReference type="GO" id="GO:0004109">
    <property type="term" value="F:coproporphyrinogen oxidase activity"/>
    <property type="evidence" value="ECO:0007669"/>
    <property type="project" value="InterPro"/>
</dbReference>
<name>A0A6N8FE88_9GAMM</name>
<dbReference type="GO" id="GO:0051539">
    <property type="term" value="F:4 iron, 4 sulfur cluster binding"/>
    <property type="evidence" value="ECO:0007669"/>
    <property type="project" value="UniProtKB-KW"/>
</dbReference>
<comment type="subunit">
    <text evidence="4">Monomer.</text>
</comment>
<feature type="binding site" evidence="15">
    <location>
        <position position="167"/>
    </location>
    <ligand>
        <name>S-adenosyl-L-methionine</name>
        <dbReference type="ChEBI" id="CHEBI:59789"/>
        <label>2</label>
    </ligand>
</feature>
<evidence type="ECO:0000313" key="19">
    <source>
        <dbReference type="Proteomes" id="UP000439994"/>
    </source>
</evidence>
<feature type="binding site" evidence="15">
    <location>
        <position position="107"/>
    </location>
    <ligand>
        <name>S-adenosyl-L-methionine</name>
        <dbReference type="ChEBI" id="CHEBI:59789"/>
        <label>1</label>
    </ligand>
</feature>
<feature type="binding site" evidence="16">
    <location>
        <position position="57"/>
    </location>
    <ligand>
        <name>[4Fe-4S] cluster</name>
        <dbReference type="ChEBI" id="CHEBI:49883"/>
        <note>4Fe-4S-S-AdoMet</note>
    </ligand>
</feature>
<feature type="binding site" evidence="15">
    <location>
        <begin position="63"/>
        <end position="65"/>
    </location>
    <ligand>
        <name>S-adenosyl-L-methionine</name>
        <dbReference type="ChEBI" id="CHEBI:59789"/>
        <label>2</label>
    </ligand>
</feature>